<gene>
    <name evidence="2" type="ORF">PHMEG_00035199</name>
</gene>
<dbReference type="AlphaFoldDB" id="A0A225UPA1"/>
<protein>
    <submittedName>
        <fullName evidence="2">Reverse transcriptase</fullName>
    </submittedName>
</protein>
<evidence type="ECO:0000256" key="1">
    <source>
        <dbReference type="SAM" id="MobiDB-lite"/>
    </source>
</evidence>
<evidence type="ECO:0000313" key="2">
    <source>
        <dbReference type="EMBL" id="OWY94934.1"/>
    </source>
</evidence>
<evidence type="ECO:0000313" key="3">
    <source>
        <dbReference type="Proteomes" id="UP000198211"/>
    </source>
</evidence>
<organism evidence="2 3">
    <name type="scientific">Phytophthora megakarya</name>
    <dbReference type="NCBI Taxonomy" id="4795"/>
    <lineage>
        <taxon>Eukaryota</taxon>
        <taxon>Sar</taxon>
        <taxon>Stramenopiles</taxon>
        <taxon>Oomycota</taxon>
        <taxon>Peronosporomycetes</taxon>
        <taxon>Peronosporales</taxon>
        <taxon>Peronosporaceae</taxon>
        <taxon>Phytophthora</taxon>
    </lineage>
</organism>
<reference evidence="3" key="1">
    <citation type="submission" date="2017-03" db="EMBL/GenBank/DDBJ databases">
        <title>Phytopthora megakarya and P. palmivora, two closely related causual agents of cacao black pod achieved similar genome size and gene model numbers by different mechanisms.</title>
        <authorList>
            <person name="Ali S."/>
            <person name="Shao J."/>
            <person name="Larry D.J."/>
            <person name="Kronmiller B."/>
            <person name="Shen D."/>
            <person name="Strem M.D."/>
            <person name="Melnick R.L."/>
            <person name="Guiltinan M.J."/>
            <person name="Tyler B.M."/>
            <person name="Meinhardt L.W."/>
            <person name="Bailey B.A."/>
        </authorList>
    </citation>
    <scope>NUCLEOTIDE SEQUENCE [LARGE SCALE GENOMIC DNA]</scope>
    <source>
        <strain evidence="3">zdho120</strain>
    </source>
</reference>
<accession>A0A225UPA1</accession>
<dbReference type="EMBL" id="NBNE01013627">
    <property type="protein sequence ID" value="OWY94934.1"/>
    <property type="molecule type" value="Genomic_DNA"/>
</dbReference>
<keyword evidence="2" id="KW-0695">RNA-directed DNA polymerase</keyword>
<dbReference type="GO" id="GO:0003964">
    <property type="term" value="F:RNA-directed DNA polymerase activity"/>
    <property type="evidence" value="ECO:0007669"/>
    <property type="project" value="UniProtKB-KW"/>
</dbReference>
<name>A0A225UPA1_9STRA</name>
<comment type="caution">
    <text evidence="2">The sequence shown here is derived from an EMBL/GenBank/DDBJ whole genome shotgun (WGS) entry which is preliminary data.</text>
</comment>
<proteinExistence type="predicted"/>
<keyword evidence="2" id="KW-0808">Transferase</keyword>
<sequence length="120" mass="12847">MAEFAINNEVHALTGHTHFFVNATRHSRFPSMLGAVASSLSGGGSTVAVEQPQNTADLDLSSAMARERVRAHARQGVVSVPGTDTVKNHEQAEPATTNDNCVEVRKRSHEQGNLGCQIAR</sequence>
<keyword evidence="3" id="KW-1185">Reference proteome</keyword>
<dbReference type="Proteomes" id="UP000198211">
    <property type="component" value="Unassembled WGS sequence"/>
</dbReference>
<keyword evidence="2" id="KW-0548">Nucleotidyltransferase</keyword>
<feature type="region of interest" description="Disordered" evidence="1">
    <location>
        <begin position="77"/>
        <end position="98"/>
    </location>
</feature>